<evidence type="ECO:0000259" key="1">
    <source>
        <dbReference type="PROSITE" id="PS50878"/>
    </source>
</evidence>
<keyword evidence="2" id="KW-0548">Nucleotidyltransferase</keyword>
<keyword evidence="3" id="KW-1185">Reference proteome</keyword>
<dbReference type="RefSeq" id="WP_131409914.1">
    <property type="nucleotide sequence ID" value="NZ_SJOP01000010.1"/>
</dbReference>
<evidence type="ECO:0000313" key="2">
    <source>
        <dbReference type="EMBL" id="TCC06797.1"/>
    </source>
</evidence>
<dbReference type="GO" id="GO:0003964">
    <property type="term" value="F:RNA-directed DNA polymerase activity"/>
    <property type="evidence" value="ECO:0007669"/>
    <property type="project" value="UniProtKB-KW"/>
</dbReference>
<organism evidence="2 3">
    <name type="scientific">Kosakonia quasisacchari</name>
    <dbReference type="NCBI Taxonomy" id="2529380"/>
    <lineage>
        <taxon>Bacteria</taxon>
        <taxon>Pseudomonadati</taxon>
        <taxon>Pseudomonadota</taxon>
        <taxon>Gammaproteobacteria</taxon>
        <taxon>Enterobacterales</taxon>
        <taxon>Enterobacteriaceae</taxon>
        <taxon>Kosakonia</taxon>
    </lineage>
</organism>
<sequence>MKIKIKKGDYDRVLLTDVLPYEVPILFSNEDFYNIINRDDLPSEFKDLFLVGSLKSTVPYIYKIKKGQASFRSLAIIHPAHQLKICQFYKQYEHLIIHLCSRSDISLRYPNKIGTYYYEKDFLKDRVELKDGGVDLVIDGFDLQSQTASSYFSYKKYPFLYKFYESFEFHRLERKYEYMVKFDISKCFSHIYTHSLAWAVKNKRYAKENIDSTHFEGALDKLFRDFNHGETNGILIGPEVSRIYAEIILQRIDLNIIDKLSKLFKLDFHNDYVIKRYVDDYFIFVSDETHISKIEMVLSAELEYYKLYLNESKKETTIRPFITGLTIAKYELKQVIDDIFNDIVDVESKDEVNSLISKNLSEDELNKINDLFLLDKKKKRFGRAGEIIKSIKVVVRRNKVTFDQVSSYLLMALKRKLFSLLKILSLYSYDEKRYLKLIRFISLQLEVIFFVYSMDNRVRPTYIACQIILEVNSFAERFQDDIKEVLKKNLLDEVTLSLKNVLSYSDGGYVEFSNILIALKELGGEYYFDQSYLIDFIDSRKNDSEGVSYFIICSFLYYIHGRSDCAILLDRIKDIILDKFKGNANNKSHCEMTLLISDVLTCPVLDDKYKIKAYRAFFPSVKKAKTNAEIQQVVDFFRGKVVFFNWLGNKNLEQILYRKELRTPYE</sequence>
<evidence type="ECO:0000313" key="3">
    <source>
        <dbReference type="Proteomes" id="UP000291793"/>
    </source>
</evidence>
<dbReference type="Pfam" id="PF00078">
    <property type="entry name" value="RVT_1"/>
    <property type="match status" value="1"/>
</dbReference>
<dbReference type="Proteomes" id="UP000291793">
    <property type="component" value="Unassembled WGS sequence"/>
</dbReference>
<proteinExistence type="predicted"/>
<dbReference type="NCBIfam" id="NF041748">
    <property type="entry name" value="Drt3b"/>
    <property type="match status" value="1"/>
</dbReference>
<keyword evidence="2" id="KW-0808">Transferase</keyword>
<protein>
    <submittedName>
        <fullName evidence="2">RNA-directed DNA polymerase</fullName>
    </submittedName>
</protein>
<feature type="domain" description="Reverse transcriptase" evidence="1">
    <location>
        <begin position="1"/>
        <end position="327"/>
    </location>
</feature>
<dbReference type="OrthoDB" id="9780724at2"/>
<name>A0A4R0H7M7_9ENTR</name>
<accession>A0A4R0H7M7</accession>
<dbReference type="PROSITE" id="PS50878">
    <property type="entry name" value="RT_POL"/>
    <property type="match status" value="1"/>
</dbReference>
<reference evidence="2 3" key="1">
    <citation type="submission" date="2019-02" db="EMBL/GenBank/DDBJ databases">
        <title>The draft genome of Kosakonia quasisacchari strain WCHKQ120001.</title>
        <authorList>
            <person name="Wang C."/>
            <person name="Feng Y."/>
            <person name="Zong Z."/>
        </authorList>
    </citation>
    <scope>NUCLEOTIDE SEQUENCE [LARGE SCALE GENOMIC DNA]</scope>
    <source>
        <strain evidence="2 3">WCHKQ120001</strain>
    </source>
</reference>
<comment type="caution">
    <text evidence="2">The sequence shown here is derived from an EMBL/GenBank/DDBJ whole genome shotgun (WGS) entry which is preliminary data.</text>
</comment>
<dbReference type="EMBL" id="SJOP01000010">
    <property type="protein sequence ID" value="TCC06797.1"/>
    <property type="molecule type" value="Genomic_DNA"/>
</dbReference>
<gene>
    <name evidence="2" type="ORF">E0L21_12465</name>
</gene>
<keyword evidence="2" id="KW-0695">RNA-directed DNA polymerase</keyword>
<dbReference type="CDD" id="cd01646">
    <property type="entry name" value="RT_Bac_retron_I"/>
    <property type="match status" value="1"/>
</dbReference>
<dbReference type="AlphaFoldDB" id="A0A4R0H7M7"/>
<dbReference type="InterPro" id="IPR000477">
    <property type="entry name" value="RT_dom"/>
</dbReference>